<name>A0A9D2D3M7_9FIRM</name>
<gene>
    <name evidence="2" type="ORF">IAA08_08915</name>
</gene>
<keyword evidence="1" id="KW-0812">Transmembrane</keyword>
<feature type="transmembrane region" description="Helical" evidence="1">
    <location>
        <begin position="77"/>
        <end position="94"/>
    </location>
</feature>
<feature type="transmembrane region" description="Helical" evidence="1">
    <location>
        <begin position="207"/>
        <end position="231"/>
    </location>
</feature>
<feature type="transmembrane region" description="Helical" evidence="1">
    <location>
        <begin position="177"/>
        <end position="195"/>
    </location>
</feature>
<proteinExistence type="predicted"/>
<evidence type="ECO:0000313" key="3">
    <source>
        <dbReference type="Proteomes" id="UP000824024"/>
    </source>
</evidence>
<reference evidence="2" key="1">
    <citation type="journal article" date="2021" name="PeerJ">
        <title>Extensive microbial diversity within the chicken gut microbiome revealed by metagenomics and culture.</title>
        <authorList>
            <person name="Gilroy R."/>
            <person name="Ravi A."/>
            <person name="Getino M."/>
            <person name="Pursley I."/>
            <person name="Horton D.L."/>
            <person name="Alikhan N.F."/>
            <person name="Baker D."/>
            <person name="Gharbi K."/>
            <person name="Hall N."/>
            <person name="Watson M."/>
            <person name="Adriaenssens E.M."/>
            <person name="Foster-Nyarko E."/>
            <person name="Jarju S."/>
            <person name="Secka A."/>
            <person name="Antonio M."/>
            <person name="Oren A."/>
            <person name="Chaudhuri R.R."/>
            <person name="La Ragione R."/>
            <person name="Hildebrand F."/>
            <person name="Pallen M.J."/>
        </authorList>
    </citation>
    <scope>NUCLEOTIDE SEQUENCE</scope>
    <source>
        <strain evidence="2">CHK192-9172</strain>
    </source>
</reference>
<dbReference type="Proteomes" id="UP000824024">
    <property type="component" value="Unassembled WGS sequence"/>
</dbReference>
<keyword evidence="1" id="KW-0472">Membrane</keyword>
<keyword evidence="1" id="KW-1133">Transmembrane helix</keyword>
<evidence type="ECO:0000313" key="2">
    <source>
        <dbReference type="EMBL" id="HIZ08042.1"/>
    </source>
</evidence>
<organism evidence="2 3">
    <name type="scientific">Candidatus Eubacterium avistercoris</name>
    <dbReference type="NCBI Taxonomy" id="2838567"/>
    <lineage>
        <taxon>Bacteria</taxon>
        <taxon>Bacillati</taxon>
        <taxon>Bacillota</taxon>
        <taxon>Clostridia</taxon>
        <taxon>Eubacteriales</taxon>
        <taxon>Eubacteriaceae</taxon>
        <taxon>Eubacterium</taxon>
    </lineage>
</organism>
<protein>
    <submittedName>
        <fullName evidence="2">Uncharacterized protein</fullName>
    </submittedName>
</protein>
<feature type="transmembrane region" description="Helical" evidence="1">
    <location>
        <begin position="12"/>
        <end position="33"/>
    </location>
</feature>
<dbReference type="AlphaFoldDB" id="A0A9D2D3M7"/>
<comment type="caution">
    <text evidence="2">The sequence shown here is derived from an EMBL/GenBank/DDBJ whole genome shotgun (WGS) entry which is preliminary data.</text>
</comment>
<sequence length="442" mass="51773">MNIGQLPWQTAFRTALILGGNISIAFFIQLAALERKRSRLPLALALLTRGVLINLLGGIIFQDYISKNNFWNGCYEALITLQGIVLWNFVFYTFTGDALKIVITSMAAEIYTVALNGVVLAMVNYAEGRENLLLSGGPFEPMDLLIPLIMYAVFLPLYFLFKDKLRENRYRELKHRKFWMAFAGIYIFLGILSWWNGYANKMSHMSWFIWLIFFLFAAGVGIAGAWSWSIYMRKIEKEHRLLKRQQEFLTLHKRAIDAQIRKMEENQKLIDSQMREIEKMEKKALSGERAEVYLKQLKEEYYSIKAGVYCCEWEIDAVLYYYSQKAEEKDIACSFYFGNYHKGCVKYEYLSEILLLLLEESIEKNLTVEKQNRKISLSAGTVRNQLILSLETACRGKFKIWKLRFFVEKRQGLVEYKKKENEIHVKIMIPCADYYNKKTVFE</sequence>
<reference evidence="2" key="2">
    <citation type="submission" date="2021-04" db="EMBL/GenBank/DDBJ databases">
        <authorList>
            <person name="Gilroy R."/>
        </authorList>
    </citation>
    <scope>NUCLEOTIDE SEQUENCE</scope>
    <source>
        <strain evidence="2">CHK192-9172</strain>
    </source>
</reference>
<feature type="transmembrane region" description="Helical" evidence="1">
    <location>
        <begin position="101"/>
        <end position="124"/>
    </location>
</feature>
<accession>A0A9D2D3M7</accession>
<feature type="transmembrane region" description="Helical" evidence="1">
    <location>
        <begin position="40"/>
        <end position="65"/>
    </location>
</feature>
<feature type="transmembrane region" description="Helical" evidence="1">
    <location>
        <begin position="144"/>
        <end position="161"/>
    </location>
</feature>
<evidence type="ECO:0000256" key="1">
    <source>
        <dbReference type="SAM" id="Phobius"/>
    </source>
</evidence>
<dbReference type="EMBL" id="DXCH01000246">
    <property type="protein sequence ID" value="HIZ08042.1"/>
    <property type="molecule type" value="Genomic_DNA"/>
</dbReference>